<keyword evidence="2" id="KW-0472">Membrane</keyword>
<keyword evidence="2" id="KW-1133">Transmembrane helix</keyword>
<organism evidence="3 4">
    <name type="scientific">Amycolatopsis minnesotensis</name>
    <dbReference type="NCBI Taxonomy" id="337894"/>
    <lineage>
        <taxon>Bacteria</taxon>
        <taxon>Bacillati</taxon>
        <taxon>Actinomycetota</taxon>
        <taxon>Actinomycetes</taxon>
        <taxon>Pseudonocardiales</taxon>
        <taxon>Pseudonocardiaceae</taxon>
        <taxon>Amycolatopsis</taxon>
    </lineage>
</organism>
<evidence type="ECO:0000256" key="2">
    <source>
        <dbReference type="SAM" id="Phobius"/>
    </source>
</evidence>
<keyword evidence="4" id="KW-1185">Reference proteome</keyword>
<protein>
    <submittedName>
        <fullName evidence="3">Uncharacterized protein</fullName>
    </submittedName>
</protein>
<evidence type="ECO:0000256" key="1">
    <source>
        <dbReference type="SAM" id="MobiDB-lite"/>
    </source>
</evidence>
<dbReference type="NCBIfam" id="NF037996">
    <property type="entry name" value="B-4DMT"/>
    <property type="match status" value="1"/>
</dbReference>
<feature type="transmembrane region" description="Helical" evidence="2">
    <location>
        <begin position="66"/>
        <end position="90"/>
    </location>
</feature>
<dbReference type="EMBL" id="BAAANN010000045">
    <property type="protein sequence ID" value="GAA1986862.1"/>
    <property type="molecule type" value="Genomic_DNA"/>
</dbReference>
<dbReference type="InterPro" id="IPR047958">
    <property type="entry name" value="B-4DMT-like"/>
</dbReference>
<dbReference type="Proteomes" id="UP001501116">
    <property type="component" value="Unassembled WGS sequence"/>
</dbReference>
<feature type="compositionally biased region" description="Basic and acidic residues" evidence="1">
    <location>
        <begin position="131"/>
        <end position="140"/>
    </location>
</feature>
<feature type="transmembrane region" description="Helical" evidence="2">
    <location>
        <begin position="38"/>
        <end position="54"/>
    </location>
</feature>
<name>A0ABN2SHH9_9PSEU</name>
<feature type="compositionally biased region" description="Pro residues" evidence="1">
    <location>
        <begin position="141"/>
        <end position="153"/>
    </location>
</feature>
<evidence type="ECO:0000313" key="3">
    <source>
        <dbReference type="EMBL" id="GAA1986862.1"/>
    </source>
</evidence>
<accession>A0ABN2SHH9</accession>
<sequence length="153" mass="15802">MPPWLLRGTGMGVLHAVAATLLAKVAVNSPTDTITTRVVTIALLVGAAALWSALDGWLRHRDPGRTWFAGALLAGVVAPILSTIGRAVFVDQTGIGTFFDEFLGTFAFTALLVLVPAGLGLFVGGRIGKAPGEREPERPKPSPGPKAKPGPAA</sequence>
<proteinExistence type="predicted"/>
<feature type="region of interest" description="Disordered" evidence="1">
    <location>
        <begin position="130"/>
        <end position="153"/>
    </location>
</feature>
<reference evidence="3 4" key="1">
    <citation type="journal article" date="2019" name="Int. J. Syst. Evol. Microbiol.">
        <title>The Global Catalogue of Microorganisms (GCM) 10K type strain sequencing project: providing services to taxonomists for standard genome sequencing and annotation.</title>
        <authorList>
            <consortium name="The Broad Institute Genomics Platform"/>
            <consortium name="The Broad Institute Genome Sequencing Center for Infectious Disease"/>
            <person name="Wu L."/>
            <person name="Ma J."/>
        </authorList>
    </citation>
    <scope>NUCLEOTIDE SEQUENCE [LARGE SCALE GENOMIC DNA]</scope>
    <source>
        <strain evidence="3 4">JCM 14545</strain>
    </source>
</reference>
<gene>
    <name evidence="3" type="ORF">GCM10009754_76060</name>
</gene>
<evidence type="ECO:0000313" key="4">
    <source>
        <dbReference type="Proteomes" id="UP001501116"/>
    </source>
</evidence>
<feature type="transmembrane region" description="Helical" evidence="2">
    <location>
        <begin position="102"/>
        <end position="124"/>
    </location>
</feature>
<dbReference type="RefSeq" id="WP_344430085.1">
    <property type="nucleotide sequence ID" value="NZ_BAAANN010000045.1"/>
</dbReference>
<comment type="caution">
    <text evidence="3">The sequence shown here is derived from an EMBL/GenBank/DDBJ whole genome shotgun (WGS) entry which is preliminary data.</text>
</comment>
<keyword evidence="2" id="KW-0812">Transmembrane</keyword>